<keyword evidence="3 5" id="KW-0378">Hydrolase</keyword>
<sequence>MNSVDFSFLKTDTAAAAKQLLGMEIITHIDGVTTGGYITEVEAYLGLNDKASHTYGGKKTKKNEMMYRTYGHIYVYSMHGHHCMNILTGESEETPEGILIRGIEPSIGIDIMKKRRGRDTHLTDGPGKLTQSIGINRIDHNGMTLNNNVFSIRAGKTPKNILPTKRIGIDSKEEAVDYLYRFIVEGNPNVSRFKGRPAEDYGWK</sequence>
<dbReference type="Proteomes" id="UP001597519">
    <property type="component" value="Unassembled WGS sequence"/>
</dbReference>
<accession>A0ABW5WY04</accession>
<keyword evidence="4 5" id="KW-0234">DNA repair</keyword>
<evidence type="ECO:0000256" key="5">
    <source>
        <dbReference type="HAMAP-Rule" id="MF_00527"/>
    </source>
</evidence>
<dbReference type="InterPro" id="IPR003180">
    <property type="entry name" value="MPG"/>
</dbReference>
<dbReference type="PANTHER" id="PTHR10429:SF0">
    <property type="entry name" value="DNA-3-METHYLADENINE GLYCOSYLASE"/>
    <property type="match status" value="1"/>
</dbReference>
<dbReference type="EC" id="3.2.2.-" evidence="5"/>
<evidence type="ECO:0000256" key="3">
    <source>
        <dbReference type="ARBA" id="ARBA00022801"/>
    </source>
</evidence>
<keyword evidence="7" id="KW-1185">Reference proteome</keyword>
<organism evidence="6 7">
    <name type="scientific">Corticicoccus populi</name>
    <dbReference type="NCBI Taxonomy" id="1812821"/>
    <lineage>
        <taxon>Bacteria</taxon>
        <taxon>Bacillati</taxon>
        <taxon>Bacillota</taxon>
        <taxon>Bacilli</taxon>
        <taxon>Bacillales</taxon>
        <taxon>Staphylococcaceae</taxon>
        <taxon>Corticicoccus</taxon>
    </lineage>
</organism>
<keyword evidence="2 5" id="KW-0227">DNA damage</keyword>
<dbReference type="InterPro" id="IPR036995">
    <property type="entry name" value="MPG_sf"/>
</dbReference>
<comment type="similarity">
    <text evidence="1 5">Belongs to the DNA glycosylase MPG family.</text>
</comment>
<dbReference type="CDD" id="cd00540">
    <property type="entry name" value="AAG"/>
    <property type="match status" value="1"/>
</dbReference>
<evidence type="ECO:0000256" key="4">
    <source>
        <dbReference type="ARBA" id="ARBA00023204"/>
    </source>
</evidence>
<dbReference type="Gene3D" id="3.10.300.10">
    <property type="entry name" value="Methylpurine-DNA glycosylase (MPG)"/>
    <property type="match status" value="1"/>
</dbReference>
<protein>
    <recommendedName>
        <fullName evidence="5">Putative 3-methyladenine DNA glycosylase</fullName>
        <ecNumber evidence="5">3.2.2.-</ecNumber>
    </recommendedName>
</protein>
<gene>
    <name evidence="6" type="ORF">ACFSX4_12570</name>
</gene>
<dbReference type="NCBIfam" id="TIGR00567">
    <property type="entry name" value="3mg"/>
    <property type="match status" value="1"/>
</dbReference>
<evidence type="ECO:0000313" key="7">
    <source>
        <dbReference type="Proteomes" id="UP001597519"/>
    </source>
</evidence>
<comment type="caution">
    <text evidence="6">The sequence shown here is derived from an EMBL/GenBank/DDBJ whole genome shotgun (WGS) entry which is preliminary data.</text>
</comment>
<dbReference type="Pfam" id="PF02245">
    <property type="entry name" value="Pur_DNA_glyco"/>
    <property type="match status" value="1"/>
</dbReference>
<dbReference type="InterPro" id="IPR011034">
    <property type="entry name" value="Formyl_transferase-like_C_sf"/>
</dbReference>
<reference evidence="7" key="1">
    <citation type="journal article" date="2019" name="Int. J. Syst. Evol. Microbiol.">
        <title>The Global Catalogue of Microorganisms (GCM) 10K type strain sequencing project: providing services to taxonomists for standard genome sequencing and annotation.</title>
        <authorList>
            <consortium name="The Broad Institute Genomics Platform"/>
            <consortium name="The Broad Institute Genome Sequencing Center for Infectious Disease"/>
            <person name="Wu L."/>
            <person name="Ma J."/>
        </authorList>
    </citation>
    <scope>NUCLEOTIDE SEQUENCE [LARGE SCALE GENOMIC DNA]</scope>
    <source>
        <strain evidence="7">KCTC 33575</strain>
    </source>
</reference>
<dbReference type="EMBL" id="JBHUOQ010000005">
    <property type="protein sequence ID" value="MFD2831300.1"/>
    <property type="molecule type" value="Genomic_DNA"/>
</dbReference>
<name>A0ABW5WY04_9STAP</name>
<evidence type="ECO:0000313" key="6">
    <source>
        <dbReference type="EMBL" id="MFD2831300.1"/>
    </source>
</evidence>
<evidence type="ECO:0000256" key="1">
    <source>
        <dbReference type="ARBA" id="ARBA00009232"/>
    </source>
</evidence>
<dbReference type="RefSeq" id="WP_377775427.1">
    <property type="nucleotide sequence ID" value="NZ_JBHUOQ010000005.1"/>
</dbReference>
<proteinExistence type="inferred from homology"/>
<dbReference type="HAMAP" id="MF_00527">
    <property type="entry name" value="3MGH"/>
    <property type="match status" value="1"/>
</dbReference>
<evidence type="ECO:0000256" key="2">
    <source>
        <dbReference type="ARBA" id="ARBA00022763"/>
    </source>
</evidence>
<dbReference type="PANTHER" id="PTHR10429">
    <property type="entry name" value="DNA-3-METHYLADENINE GLYCOSYLASE"/>
    <property type="match status" value="1"/>
</dbReference>
<dbReference type="SUPFAM" id="SSF50486">
    <property type="entry name" value="FMT C-terminal domain-like"/>
    <property type="match status" value="1"/>
</dbReference>